<feature type="compositionally biased region" description="Low complexity" evidence="8">
    <location>
        <begin position="144"/>
        <end position="160"/>
    </location>
</feature>
<dbReference type="Gene3D" id="3.30.50.10">
    <property type="entry name" value="Erythroid Transcription Factor GATA-1, subunit A"/>
    <property type="match status" value="2"/>
</dbReference>
<dbReference type="GO" id="GO:0008270">
    <property type="term" value="F:zinc ion binding"/>
    <property type="evidence" value="ECO:0007669"/>
    <property type="project" value="UniProtKB-KW"/>
</dbReference>
<evidence type="ECO:0000256" key="5">
    <source>
        <dbReference type="ARBA" id="ARBA00023242"/>
    </source>
</evidence>
<feature type="coiled-coil region" evidence="7">
    <location>
        <begin position="744"/>
        <end position="778"/>
    </location>
</feature>
<reference evidence="10" key="1">
    <citation type="submission" date="2014-03" db="EMBL/GenBank/DDBJ databases">
        <authorList>
            <person name="Casaregola S."/>
        </authorList>
    </citation>
    <scope>NUCLEOTIDE SEQUENCE [LARGE SCALE GENOMIC DNA]</scope>
    <source>
        <strain evidence="10">CLIB 918</strain>
    </source>
</reference>
<feature type="compositionally biased region" description="Low complexity" evidence="8">
    <location>
        <begin position="74"/>
        <end position="86"/>
    </location>
</feature>
<dbReference type="InterPro" id="IPR013088">
    <property type="entry name" value="Znf_NHR/GATA"/>
</dbReference>
<accession>A0A0J9XH78</accession>
<dbReference type="InterPro" id="IPR039355">
    <property type="entry name" value="Transcription_factor_GATA"/>
</dbReference>
<dbReference type="GO" id="GO:0000981">
    <property type="term" value="F:DNA-binding transcription factor activity, RNA polymerase II-specific"/>
    <property type="evidence" value="ECO:0007669"/>
    <property type="project" value="TreeGrafter"/>
</dbReference>
<dbReference type="SUPFAM" id="SSF57716">
    <property type="entry name" value="Glucocorticoid receptor-like (DNA-binding domain)"/>
    <property type="match status" value="2"/>
</dbReference>
<feature type="region of interest" description="Disordered" evidence="8">
    <location>
        <begin position="554"/>
        <end position="574"/>
    </location>
</feature>
<feature type="compositionally biased region" description="Low complexity" evidence="8">
    <location>
        <begin position="498"/>
        <end position="521"/>
    </location>
</feature>
<feature type="compositionally biased region" description="Polar residues" evidence="8">
    <location>
        <begin position="1"/>
        <end position="20"/>
    </location>
</feature>
<evidence type="ECO:0000256" key="2">
    <source>
        <dbReference type="ARBA" id="ARBA00022723"/>
    </source>
</evidence>
<dbReference type="CDD" id="cd00202">
    <property type="entry name" value="ZnF_GATA"/>
    <property type="match status" value="2"/>
</dbReference>
<evidence type="ECO:0000313" key="10">
    <source>
        <dbReference type="EMBL" id="CDO56908.1"/>
    </source>
</evidence>
<comment type="caution">
    <text evidence="10">The sequence shown here is derived from an EMBL/GenBank/DDBJ whole genome shotgun (WGS) entry which is preliminary data.</text>
</comment>
<dbReference type="GO" id="GO:0005634">
    <property type="term" value="C:nucleus"/>
    <property type="evidence" value="ECO:0007669"/>
    <property type="project" value="UniProtKB-SubCell"/>
</dbReference>
<proteinExistence type="predicted"/>
<dbReference type="STRING" id="1173061.A0A0J9XH78"/>
<dbReference type="PROSITE" id="PS50114">
    <property type="entry name" value="GATA_ZN_FINGER_2"/>
    <property type="match status" value="2"/>
</dbReference>
<evidence type="ECO:0000256" key="4">
    <source>
        <dbReference type="ARBA" id="ARBA00022833"/>
    </source>
</evidence>
<evidence type="ECO:0000256" key="6">
    <source>
        <dbReference type="PROSITE-ProRule" id="PRU00094"/>
    </source>
</evidence>
<keyword evidence="3 6" id="KW-0863">Zinc-finger</keyword>
<feature type="compositionally biased region" description="Polar residues" evidence="8">
    <location>
        <begin position="673"/>
        <end position="694"/>
    </location>
</feature>
<organism evidence="10 11">
    <name type="scientific">Geotrichum candidum</name>
    <name type="common">Oospora lactis</name>
    <name type="synonym">Dipodascus geotrichum</name>
    <dbReference type="NCBI Taxonomy" id="1173061"/>
    <lineage>
        <taxon>Eukaryota</taxon>
        <taxon>Fungi</taxon>
        <taxon>Dikarya</taxon>
        <taxon>Ascomycota</taxon>
        <taxon>Saccharomycotina</taxon>
        <taxon>Dipodascomycetes</taxon>
        <taxon>Dipodascales</taxon>
        <taxon>Dipodascaceae</taxon>
        <taxon>Geotrichum</taxon>
    </lineage>
</organism>
<sequence>MPSQTPSKAATGNNKRSVPSATAAVPLAKKPKPAQQPQYGAFSVNIHPPASTSSSTPASSQTNNTPSAVITKNSSSTPATTPTAQAGPTVSVLDLKKFTGQTCSNCGTHRTPLWRRSPEGKIICNACGLYLKARNTARFVQRGNSNPANNSNINSSFHSSTGDAGASAEEEKETVSNCSGTCPGDGYCNGTGGTKACAGCPAYNNRISNSHVTTTPQAAHSSKDVGGAVSPAATEAESVACQNCGTTITPLWRRDEAGNTICNACGLYHRLHGVHRPINMKKATIKRRKRVICANNMLGFKVAGSAAVQTGSAETAPTIKQETEDDHSVGPEAELAEGTSGSFRLSKPAAAGPGDAQSLRPGLEGTQNGNHLRSEALPAFGSATGSASEIASSSSLPSLAIAAARARKLATPAPLAAAVRTPTPVDFTHAFKAPPLLPAIVVPPMVAQALAPRPAALRKPPRELSIMSILNGPGRAPAPVANRASANSSTNIDKKGNNSSSSDSSNSSDSTSSASSSASSTPVAGTSPVMAAVPLVPPRNAGFRAINPLDASRAAAATSPEKKPLVPASTSPKKKPLMPVAIAAAAAPAPTTAPLVQTYPAIAPAPKPAGGLGASQGPTAPVATKTKSMNNMDYLIQAINDNKIVAQPVPGNGPSDAVAASRSRDDTRASSRGHSPSHNGKSHSIYNLLNSSKEPASTPPDTTATASTPKDPQLAAIRDKIEPIAELESLFADLPESLSATYVRELLLIQKDKLEEKLKRRRRQLVEMEELIEACQSKIEEISS</sequence>
<dbReference type="EMBL" id="CCBN010000017">
    <property type="protein sequence ID" value="CDO56908.1"/>
    <property type="molecule type" value="Genomic_DNA"/>
</dbReference>
<feature type="compositionally biased region" description="Low complexity" evidence="8">
    <location>
        <begin position="23"/>
        <end position="38"/>
    </location>
</feature>
<feature type="domain" description="GATA-type" evidence="9">
    <location>
        <begin position="97"/>
        <end position="138"/>
    </location>
</feature>
<dbReference type="Pfam" id="PF00320">
    <property type="entry name" value="GATA"/>
    <property type="match status" value="2"/>
</dbReference>
<dbReference type="PANTHER" id="PTHR10071">
    <property type="entry name" value="TRANSCRIPTION FACTOR GATA FAMILY MEMBER"/>
    <property type="match status" value="1"/>
</dbReference>
<feature type="region of interest" description="Disordered" evidence="8">
    <location>
        <begin position="313"/>
        <end position="371"/>
    </location>
</feature>
<evidence type="ECO:0000256" key="3">
    <source>
        <dbReference type="ARBA" id="ARBA00022771"/>
    </source>
</evidence>
<evidence type="ECO:0000256" key="1">
    <source>
        <dbReference type="ARBA" id="ARBA00004123"/>
    </source>
</evidence>
<evidence type="ECO:0000256" key="8">
    <source>
        <dbReference type="SAM" id="MobiDB-lite"/>
    </source>
</evidence>
<dbReference type="InterPro" id="IPR000679">
    <property type="entry name" value="Znf_GATA"/>
</dbReference>
<feature type="compositionally biased region" description="Low complexity" evidence="8">
    <location>
        <begin position="695"/>
        <end position="712"/>
    </location>
</feature>
<evidence type="ECO:0000259" key="9">
    <source>
        <dbReference type="PROSITE" id="PS50114"/>
    </source>
</evidence>
<keyword evidence="7" id="KW-0175">Coiled coil</keyword>
<evidence type="ECO:0000256" key="7">
    <source>
        <dbReference type="SAM" id="Coils"/>
    </source>
</evidence>
<dbReference type="Proteomes" id="UP000242525">
    <property type="component" value="Unassembled WGS sequence"/>
</dbReference>
<dbReference type="OrthoDB" id="515401at2759"/>
<dbReference type="PRINTS" id="PR00619">
    <property type="entry name" value="GATAZNFINGER"/>
</dbReference>
<keyword evidence="2" id="KW-0479">Metal-binding</keyword>
<dbReference type="GO" id="GO:0000122">
    <property type="term" value="P:negative regulation of transcription by RNA polymerase II"/>
    <property type="evidence" value="ECO:0007669"/>
    <property type="project" value="TreeGrafter"/>
</dbReference>
<dbReference type="PANTHER" id="PTHR10071:SF281">
    <property type="entry name" value="BOX A-BINDING FACTOR-RELATED"/>
    <property type="match status" value="1"/>
</dbReference>
<dbReference type="AlphaFoldDB" id="A0A0J9XH78"/>
<name>A0A0J9XH78_GEOCN</name>
<evidence type="ECO:0000313" key="11">
    <source>
        <dbReference type="Proteomes" id="UP000242525"/>
    </source>
</evidence>
<feature type="region of interest" description="Disordered" evidence="8">
    <location>
        <begin position="646"/>
        <end position="713"/>
    </location>
</feature>
<dbReference type="PROSITE" id="PS00344">
    <property type="entry name" value="GATA_ZN_FINGER_1"/>
    <property type="match status" value="2"/>
</dbReference>
<keyword evidence="5" id="KW-0539">Nucleus</keyword>
<feature type="region of interest" description="Disordered" evidence="8">
    <location>
        <begin position="144"/>
        <end position="168"/>
    </location>
</feature>
<dbReference type="GO" id="GO:0000978">
    <property type="term" value="F:RNA polymerase II cis-regulatory region sequence-specific DNA binding"/>
    <property type="evidence" value="ECO:0007669"/>
    <property type="project" value="TreeGrafter"/>
</dbReference>
<keyword evidence="11" id="KW-1185">Reference proteome</keyword>
<feature type="region of interest" description="Disordered" evidence="8">
    <location>
        <begin position="1"/>
        <end position="86"/>
    </location>
</feature>
<feature type="region of interest" description="Disordered" evidence="8">
    <location>
        <begin position="468"/>
        <end position="526"/>
    </location>
</feature>
<comment type="subcellular location">
    <subcellularLocation>
        <location evidence="1">Nucleus</location>
    </subcellularLocation>
</comment>
<dbReference type="GO" id="GO:0045944">
    <property type="term" value="P:positive regulation of transcription by RNA polymerase II"/>
    <property type="evidence" value="ECO:0007669"/>
    <property type="project" value="TreeGrafter"/>
</dbReference>
<gene>
    <name evidence="10" type="ORF">BN980_GECA17s01847g</name>
</gene>
<dbReference type="FunFam" id="3.30.50.10:FF:000007">
    <property type="entry name" value="Nitrogen regulatory AreA, N-terminal"/>
    <property type="match status" value="1"/>
</dbReference>
<feature type="compositionally biased region" description="Low complexity" evidence="8">
    <location>
        <begin position="48"/>
        <end position="67"/>
    </location>
</feature>
<keyword evidence="4" id="KW-0862">Zinc</keyword>
<dbReference type="SMART" id="SM00401">
    <property type="entry name" value="ZnF_GATA"/>
    <property type="match status" value="2"/>
</dbReference>
<protein>
    <recommendedName>
        <fullName evidence="9">GATA-type domain-containing protein</fullName>
    </recommendedName>
</protein>
<feature type="domain" description="GATA-type" evidence="9">
    <location>
        <begin position="235"/>
        <end position="288"/>
    </location>
</feature>